<dbReference type="InterPro" id="IPR018488">
    <property type="entry name" value="cNMP-bd_CS"/>
</dbReference>
<evidence type="ECO:0000313" key="6">
    <source>
        <dbReference type="EMBL" id="JAG23778.1"/>
    </source>
</evidence>
<dbReference type="PANTHER" id="PTHR11635:SF152">
    <property type="entry name" value="CAMP-DEPENDENT PROTEIN KINASE TYPE I REGULATORY SUBUNIT-RELATED"/>
    <property type="match status" value="1"/>
</dbReference>
<feature type="signal peptide" evidence="4">
    <location>
        <begin position="1"/>
        <end position="23"/>
    </location>
</feature>
<name>A0A0A9XY33_LYGHE</name>
<gene>
    <name evidence="6" type="primary">PKAR_0</name>
    <name evidence="6" type="ORF">CM83_22558</name>
</gene>
<dbReference type="SMART" id="SM00100">
    <property type="entry name" value="cNMP"/>
    <property type="match status" value="1"/>
</dbReference>
<feature type="domain" description="Cyclic nucleotide-binding" evidence="5">
    <location>
        <begin position="116"/>
        <end position="215"/>
    </location>
</feature>
<dbReference type="PANTHER" id="PTHR11635">
    <property type="entry name" value="CAMP-DEPENDENT PROTEIN KINASE REGULATORY CHAIN"/>
    <property type="match status" value="1"/>
</dbReference>
<dbReference type="GO" id="GO:0005952">
    <property type="term" value="C:cAMP-dependent protein kinase complex"/>
    <property type="evidence" value="ECO:0007669"/>
    <property type="project" value="InterPro"/>
</dbReference>
<dbReference type="GO" id="GO:0030552">
    <property type="term" value="F:cAMP binding"/>
    <property type="evidence" value="ECO:0007669"/>
    <property type="project" value="UniProtKB-KW"/>
</dbReference>
<evidence type="ECO:0000256" key="1">
    <source>
        <dbReference type="ARBA" id="ARBA00005753"/>
    </source>
</evidence>
<feature type="chain" id="PRO_5002072059" evidence="4">
    <location>
        <begin position="24"/>
        <end position="222"/>
    </location>
</feature>
<dbReference type="InterPro" id="IPR018490">
    <property type="entry name" value="cNMP-bd_dom_sf"/>
</dbReference>
<keyword evidence="6" id="KW-0418">Kinase</keyword>
<dbReference type="PRINTS" id="PR00103">
    <property type="entry name" value="CAMPKINASE"/>
</dbReference>
<sequence>TTTMRVALLAMILPLLAFDLVRGADFVFVPPPCNCFISSTIPPGCEICVPVIGTNVDGSFGGCECEIRQLHPLSRALRRGSRLSPVSTSHHHELDDEEESEFGNVELKKKLEATMLMLGLQHEKITTVINSMKKVPVRAGDVIFKKGDVGDYFYVIESGVFEVFVKKEDGTDLKIRTYNNSGSFGEFALMYNQPRSATVKAKTNGIVYSLAKNLFPKTKFYK</sequence>
<evidence type="ECO:0000256" key="3">
    <source>
        <dbReference type="ARBA" id="ARBA00023149"/>
    </source>
</evidence>
<comment type="similarity">
    <text evidence="1">Belongs to the cAMP-dependent kinase regulatory chain family.</text>
</comment>
<dbReference type="PROSITE" id="PS00889">
    <property type="entry name" value="CNMP_BINDING_2"/>
    <property type="match status" value="1"/>
</dbReference>
<dbReference type="GO" id="GO:0004862">
    <property type="term" value="F:cAMP-dependent protein kinase inhibitor activity"/>
    <property type="evidence" value="ECO:0007669"/>
    <property type="project" value="TreeGrafter"/>
</dbReference>
<protein>
    <submittedName>
        <fullName evidence="6">cAMP-dependent protein kinase regulatory subunit</fullName>
    </submittedName>
</protein>
<dbReference type="PROSITE" id="PS50042">
    <property type="entry name" value="CNMP_BINDING_3"/>
    <property type="match status" value="1"/>
</dbReference>
<dbReference type="Pfam" id="PF00027">
    <property type="entry name" value="cNMP_binding"/>
    <property type="match status" value="1"/>
</dbReference>
<dbReference type="GO" id="GO:0034236">
    <property type="term" value="F:protein kinase A catalytic subunit binding"/>
    <property type="evidence" value="ECO:0007669"/>
    <property type="project" value="TreeGrafter"/>
</dbReference>
<dbReference type="GO" id="GO:0005829">
    <property type="term" value="C:cytosol"/>
    <property type="evidence" value="ECO:0007669"/>
    <property type="project" value="TreeGrafter"/>
</dbReference>
<organism evidence="6">
    <name type="scientific">Lygus hesperus</name>
    <name type="common">Western plant bug</name>
    <dbReference type="NCBI Taxonomy" id="30085"/>
    <lineage>
        <taxon>Eukaryota</taxon>
        <taxon>Metazoa</taxon>
        <taxon>Ecdysozoa</taxon>
        <taxon>Arthropoda</taxon>
        <taxon>Hexapoda</taxon>
        <taxon>Insecta</taxon>
        <taxon>Pterygota</taxon>
        <taxon>Neoptera</taxon>
        <taxon>Paraneoptera</taxon>
        <taxon>Hemiptera</taxon>
        <taxon>Heteroptera</taxon>
        <taxon>Panheteroptera</taxon>
        <taxon>Cimicomorpha</taxon>
        <taxon>Miridae</taxon>
        <taxon>Mirini</taxon>
        <taxon>Lygus</taxon>
    </lineage>
</organism>
<dbReference type="SUPFAM" id="SSF51206">
    <property type="entry name" value="cAMP-binding domain-like"/>
    <property type="match status" value="1"/>
</dbReference>
<keyword evidence="3" id="KW-0114">cAMP</keyword>
<evidence type="ECO:0000256" key="4">
    <source>
        <dbReference type="SAM" id="SignalP"/>
    </source>
</evidence>
<accession>A0A0A9XY33</accession>
<dbReference type="InterPro" id="IPR000595">
    <property type="entry name" value="cNMP-bd_dom"/>
</dbReference>
<dbReference type="Gene3D" id="2.60.120.10">
    <property type="entry name" value="Jelly Rolls"/>
    <property type="match status" value="1"/>
</dbReference>
<dbReference type="GO" id="GO:0016301">
    <property type="term" value="F:kinase activity"/>
    <property type="evidence" value="ECO:0007669"/>
    <property type="project" value="UniProtKB-KW"/>
</dbReference>
<dbReference type="EMBL" id="GBHO01019826">
    <property type="protein sequence ID" value="JAG23778.1"/>
    <property type="molecule type" value="Transcribed_RNA"/>
</dbReference>
<proteinExistence type="inferred from homology"/>
<dbReference type="CDD" id="cd00038">
    <property type="entry name" value="CAP_ED"/>
    <property type="match status" value="1"/>
</dbReference>
<dbReference type="InterPro" id="IPR014710">
    <property type="entry name" value="RmlC-like_jellyroll"/>
</dbReference>
<dbReference type="AlphaFoldDB" id="A0A0A9XY33"/>
<keyword evidence="2" id="KW-0547">Nucleotide-binding</keyword>
<evidence type="ECO:0000259" key="5">
    <source>
        <dbReference type="PROSITE" id="PS50042"/>
    </source>
</evidence>
<keyword evidence="2" id="KW-0116">cAMP-binding</keyword>
<reference evidence="6" key="2">
    <citation type="submission" date="2014-07" db="EMBL/GenBank/DDBJ databases">
        <authorList>
            <person name="Hull J."/>
        </authorList>
    </citation>
    <scope>NUCLEOTIDE SEQUENCE</scope>
</reference>
<dbReference type="InterPro" id="IPR050503">
    <property type="entry name" value="cAMP-dep_PK_reg_su-like"/>
</dbReference>
<reference evidence="6" key="1">
    <citation type="journal article" date="2014" name="PLoS ONE">
        <title>Transcriptome-Based Identification of ABC Transporters in the Western Tarnished Plant Bug Lygus hesperus.</title>
        <authorList>
            <person name="Hull J.J."/>
            <person name="Chaney K."/>
            <person name="Geib S.M."/>
            <person name="Fabrick J.A."/>
            <person name="Brent C.S."/>
            <person name="Walsh D."/>
            <person name="Lavine L.C."/>
        </authorList>
    </citation>
    <scope>NUCLEOTIDE SEQUENCE</scope>
</reference>
<keyword evidence="4" id="KW-0732">Signal</keyword>
<evidence type="ECO:0000256" key="2">
    <source>
        <dbReference type="ARBA" id="ARBA00022566"/>
    </source>
</evidence>
<feature type="non-terminal residue" evidence="6">
    <location>
        <position position="1"/>
    </location>
</feature>
<keyword evidence="6" id="KW-0808">Transferase</keyword>